<evidence type="ECO:0000313" key="2">
    <source>
        <dbReference type="Proteomes" id="UP001604277"/>
    </source>
</evidence>
<proteinExistence type="predicted"/>
<dbReference type="Proteomes" id="UP001604277">
    <property type="component" value="Unassembled WGS sequence"/>
</dbReference>
<accession>A0ABD1X9K9</accession>
<dbReference type="EMBL" id="JBFOLJ010000001">
    <property type="protein sequence ID" value="KAL2557583.1"/>
    <property type="molecule type" value="Genomic_DNA"/>
</dbReference>
<comment type="caution">
    <text evidence="1">The sequence shown here is derived from an EMBL/GenBank/DDBJ whole genome shotgun (WGS) entry which is preliminary data.</text>
</comment>
<evidence type="ECO:0000313" key="1">
    <source>
        <dbReference type="EMBL" id="KAL2557583.1"/>
    </source>
</evidence>
<protein>
    <submittedName>
        <fullName evidence="1">Uncharacterized protein</fullName>
    </submittedName>
</protein>
<reference evidence="2" key="1">
    <citation type="submission" date="2024-07" db="EMBL/GenBank/DDBJ databases">
        <title>Two chromosome-level genome assemblies of Korean endemic species Abeliophyllum distichum and Forsythia ovata (Oleaceae).</title>
        <authorList>
            <person name="Jang H."/>
        </authorList>
    </citation>
    <scope>NUCLEOTIDE SEQUENCE [LARGE SCALE GENOMIC DNA]</scope>
</reference>
<sequence length="121" mass="13809">MEAGTIAVYANQILRKAQNVLSIPLNEEEIRMIRPKQYGPTSTTRTRLFKFLAEPDTVKFVTATTAELTHLQTIPFSRTVDDAKRTASKMVHQNSFQSQQFPFQSQCIKNFACLQIFPILD</sequence>
<name>A0ABD1X9K9_9LAMI</name>
<keyword evidence="2" id="KW-1185">Reference proteome</keyword>
<organism evidence="1 2">
    <name type="scientific">Forsythia ovata</name>
    <dbReference type="NCBI Taxonomy" id="205694"/>
    <lineage>
        <taxon>Eukaryota</taxon>
        <taxon>Viridiplantae</taxon>
        <taxon>Streptophyta</taxon>
        <taxon>Embryophyta</taxon>
        <taxon>Tracheophyta</taxon>
        <taxon>Spermatophyta</taxon>
        <taxon>Magnoliopsida</taxon>
        <taxon>eudicotyledons</taxon>
        <taxon>Gunneridae</taxon>
        <taxon>Pentapetalae</taxon>
        <taxon>asterids</taxon>
        <taxon>lamiids</taxon>
        <taxon>Lamiales</taxon>
        <taxon>Oleaceae</taxon>
        <taxon>Forsythieae</taxon>
        <taxon>Forsythia</taxon>
    </lineage>
</organism>
<gene>
    <name evidence="1" type="ORF">Fot_02322</name>
</gene>
<dbReference type="AlphaFoldDB" id="A0ABD1X9K9"/>